<dbReference type="STRING" id="1150469.RSPPHO_01787"/>
<feature type="chain" id="PRO_5003607158" evidence="2">
    <location>
        <begin position="18"/>
        <end position="296"/>
    </location>
</feature>
<organism evidence="4 5">
    <name type="scientific">Pararhodospirillum photometricum DSM 122</name>
    <dbReference type="NCBI Taxonomy" id="1150469"/>
    <lineage>
        <taxon>Bacteria</taxon>
        <taxon>Pseudomonadati</taxon>
        <taxon>Pseudomonadota</taxon>
        <taxon>Alphaproteobacteria</taxon>
        <taxon>Rhodospirillales</taxon>
        <taxon>Rhodospirillaceae</taxon>
        <taxon>Pararhodospirillum</taxon>
    </lineage>
</organism>
<feature type="signal peptide" evidence="2">
    <location>
        <begin position="1"/>
        <end position="17"/>
    </location>
</feature>
<evidence type="ECO:0000313" key="5">
    <source>
        <dbReference type="Proteomes" id="UP000033220"/>
    </source>
</evidence>
<dbReference type="InterPro" id="IPR006665">
    <property type="entry name" value="OmpA-like"/>
</dbReference>
<evidence type="ECO:0000313" key="4">
    <source>
        <dbReference type="EMBL" id="CCG08413.1"/>
    </source>
</evidence>
<dbReference type="PROSITE" id="PS51123">
    <property type="entry name" value="OMPA_2"/>
    <property type="match status" value="1"/>
</dbReference>
<dbReference type="EMBL" id="HE663493">
    <property type="protein sequence ID" value="CCG08413.1"/>
    <property type="molecule type" value="Genomic_DNA"/>
</dbReference>
<sequence>MGPLRLTLLLLAGTMLAACETHGPVGHAMGPFDWNDPQPLQTLSAKERIGSPFTKALADGYQSLAQEQAAAGLDTRHWARKGLLAAEGAVVPPDLPETWDLRGALPPPLRSDGGTYQDLYEVREDLVETFYQCGTREKDPRTSAVAQLSFDGLLGALDGSPVSPTLQRFSSGLESALATLKGLCPSTTDTAFVVLFPPGSDRLSPESLAVIAGAARAARSGKAISLNGWSDTVGAELHNIVLAAQRVRAVKMALLHAGISPAQIAETALGNSRLPVATGPHVAHPENRAVRISVDP</sequence>
<evidence type="ECO:0000256" key="1">
    <source>
        <dbReference type="PROSITE-ProRule" id="PRU00473"/>
    </source>
</evidence>
<dbReference type="RefSeq" id="WP_014415049.1">
    <property type="nucleotide sequence ID" value="NC_017059.1"/>
</dbReference>
<dbReference type="Proteomes" id="UP000033220">
    <property type="component" value="Chromosome DSM 122"/>
</dbReference>
<evidence type="ECO:0000256" key="2">
    <source>
        <dbReference type="SAM" id="SignalP"/>
    </source>
</evidence>
<dbReference type="Pfam" id="PF00691">
    <property type="entry name" value="OmpA"/>
    <property type="match status" value="1"/>
</dbReference>
<proteinExistence type="predicted"/>
<dbReference type="Gene3D" id="3.30.1330.60">
    <property type="entry name" value="OmpA-like domain"/>
    <property type="match status" value="1"/>
</dbReference>
<dbReference type="HOGENOM" id="CLU_939676_0_0_5"/>
<dbReference type="PATRIC" id="fig|1150469.3.peg.2016"/>
<dbReference type="OrthoDB" id="189250at2"/>
<keyword evidence="1" id="KW-0472">Membrane</keyword>
<keyword evidence="5" id="KW-1185">Reference proteome</keyword>
<protein>
    <submittedName>
        <fullName evidence="4">Outer membrane protein and related peptidoglycan-associated lipo protein</fullName>
    </submittedName>
</protein>
<dbReference type="PROSITE" id="PS51257">
    <property type="entry name" value="PROKAR_LIPOPROTEIN"/>
    <property type="match status" value="1"/>
</dbReference>
<feature type="domain" description="OmpA-like" evidence="3">
    <location>
        <begin position="183"/>
        <end position="296"/>
    </location>
</feature>
<name>H6SK98_PARPM</name>
<keyword evidence="2" id="KW-0732">Signal</keyword>
<dbReference type="eggNOG" id="COG2885">
    <property type="taxonomic scope" value="Bacteria"/>
</dbReference>
<gene>
    <name evidence="4" type="ORF">RSPPHO_01787</name>
</gene>
<dbReference type="SUPFAM" id="SSF103088">
    <property type="entry name" value="OmpA-like"/>
    <property type="match status" value="1"/>
</dbReference>
<reference evidence="4 5" key="1">
    <citation type="submission" date="2012-02" db="EMBL/GenBank/DDBJ databases">
        <title>Shotgun genome sequence of Phaeospirillum photometricum DSM 122.</title>
        <authorList>
            <person name="Duquesne K."/>
            <person name="Sturgis J."/>
        </authorList>
    </citation>
    <scope>NUCLEOTIDE SEQUENCE [LARGE SCALE GENOMIC DNA]</scope>
    <source>
        <strain evidence="5">DSM122</strain>
    </source>
</reference>
<accession>H6SK98</accession>
<dbReference type="KEGG" id="rpm:RSPPHO_01787"/>
<dbReference type="GO" id="GO:0016020">
    <property type="term" value="C:membrane"/>
    <property type="evidence" value="ECO:0007669"/>
    <property type="project" value="UniProtKB-UniRule"/>
</dbReference>
<dbReference type="AlphaFoldDB" id="H6SK98"/>
<dbReference type="InterPro" id="IPR036737">
    <property type="entry name" value="OmpA-like_sf"/>
</dbReference>
<evidence type="ECO:0000259" key="3">
    <source>
        <dbReference type="PROSITE" id="PS51123"/>
    </source>
</evidence>